<protein>
    <submittedName>
        <fullName evidence="9">ABC transporter permease</fullName>
    </submittedName>
</protein>
<sequence length="308" mass="33423">MGRYTLRRLLQLVPVFLGTTLIIYYLVWGLSDDPFAGKCGQRECPASYVATMTERLNLDDPVLLQWLKYLGGLLTGDFGRTFSGNEVSELIANAAPISFRLALVAVVIEIVIGITAGLVSGLRGRGYVDSLILVSTLFLISLPVFVTGLVVKQVFGVELGWIRTSVPPDPTILDLFVPGLVLGSLSMAFVARLTRTSLMENARADFVRTAVAKGLSRRRVVLAHMLRTSLIPVVTFIGTDLGALMGGAVVTEGVFNIRGLGGLVFTGIQRQEQTQVVGVVALLVIIYLVVNLIVDLLYAVLDPRIRYD</sequence>
<name>A0ABU8MJK0_9PSEU</name>
<keyword evidence="6 7" id="KW-0472">Membrane</keyword>
<dbReference type="PANTHER" id="PTHR43163">
    <property type="entry name" value="DIPEPTIDE TRANSPORT SYSTEM PERMEASE PROTEIN DPPB-RELATED"/>
    <property type="match status" value="1"/>
</dbReference>
<evidence type="ECO:0000256" key="6">
    <source>
        <dbReference type="ARBA" id="ARBA00023136"/>
    </source>
</evidence>
<keyword evidence="4 7" id="KW-0812">Transmembrane</keyword>
<dbReference type="PANTHER" id="PTHR43163:SF7">
    <property type="entry name" value="DIPEPTIDE-TRANSPORT INTEGRAL MEMBRANE PROTEIN ABC TRANSPORTER DPPB-RELATED"/>
    <property type="match status" value="1"/>
</dbReference>
<dbReference type="RefSeq" id="WP_337694096.1">
    <property type="nucleotide sequence ID" value="NZ_JBBEGN010000002.1"/>
</dbReference>
<keyword evidence="5 7" id="KW-1133">Transmembrane helix</keyword>
<keyword evidence="10" id="KW-1185">Reference proteome</keyword>
<evidence type="ECO:0000256" key="5">
    <source>
        <dbReference type="ARBA" id="ARBA00022989"/>
    </source>
</evidence>
<dbReference type="Pfam" id="PF00528">
    <property type="entry name" value="BPD_transp_1"/>
    <property type="match status" value="1"/>
</dbReference>
<dbReference type="CDD" id="cd06261">
    <property type="entry name" value="TM_PBP2"/>
    <property type="match status" value="1"/>
</dbReference>
<evidence type="ECO:0000256" key="4">
    <source>
        <dbReference type="ARBA" id="ARBA00022692"/>
    </source>
</evidence>
<dbReference type="InterPro" id="IPR045621">
    <property type="entry name" value="BPD_transp_1_N"/>
</dbReference>
<gene>
    <name evidence="9" type="ORF">WCD74_06945</name>
</gene>
<dbReference type="PROSITE" id="PS50928">
    <property type="entry name" value="ABC_TM1"/>
    <property type="match status" value="1"/>
</dbReference>
<dbReference type="SUPFAM" id="SSF161098">
    <property type="entry name" value="MetI-like"/>
    <property type="match status" value="1"/>
</dbReference>
<evidence type="ECO:0000256" key="7">
    <source>
        <dbReference type="RuleBase" id="RU363032"/>
    </source>
</evidence>
<dbReference type="InterPro" id="IPR000515">
    <property type="entry name" value="MetI-like"/>
</dbReference>
<comment type="subcellular location">
    <subcellularLocation>
        <location evidence="1 7">Cell membrane</location>
        <topology evidence="1 7">Multi-pass membrane protein</topology>
    </subcellularLocation>
</comment>
<organism evidence="9 10">
    <name type="scientific">Actinomycetospora aurantiaca</name>
    <dbReference type="NCBI Taxonomy" id="3129233"/>
    <lineage>
        <taxon>Bacteria</taxon>
        <taxon>Bacillati</taxon>
        <taxon>Actinomycetota</taxon>
        <taxon>Actinomycetes</taxon>
        <taxon>Pseudonocardiales</taxon>
        <taxon>Pseudonocardiaceae</taxon>
        <taxon>Actinomycetospora</taxon>
    </lineage>
</organism>
<keyword evidence="3" id="KW-1003">Cell membrane</keyword>
<evidence type="ECO:0000313" key="10">
    <source>
        <dbReference type="Proteomes" id="UP001385809"/>
    </source>
</evidence>
<comment type="caution">
    <text evidence="9">The sequence shown here is derived from an EMBL/GenBank/DDBJ whole genome shotgun (WGS) entry which is preliminary data.</text>
</comment>
<dbReference type="Pfam" id="PF19300">
    <property type="entry name" value="BPD_transp_1_N"/>
    <property type="match status" value="1"/>
</dbReference>
<feature type="transmembrane region" description="Helical" evidence="7">
    <location>
        <begin position="9"/>
        <end position="28"/>
    </location>
</feature>
<accession>A0ABU8MJK0</accession>
<evidence type="ECO:0000256" key="1">
    <source>
        <dbReference type="ARBA" id="ARBA00004651"/>
    </source>
</evidence>
<dbReference type="InterPro" id="IPR035906">
    <property type="entry name" value="MetI-like_sf"/>
</dbReference>
<dbReference type="Proteomes" id="UP001385809">
    <property type="component" value="Unassembled WGS sequence"/>
</dbReference>
<reference evidence="9 10" key="1">
    <citation type="submission" date="2024-03" db="EMBL/GenBank/DDBJ databases">
        <title>Actinomycetospora sp. OC33-EN08, a novel actinomycete isolated from wild orchid (Aerides multiflora).</title>
        <authorList>
            <person name="Suriyachadkun C."/>
        </authorList>
    </citation>
    <scope>NUCLEOTIDE SEQUENCE [LARGE SCALE GENOMIC DNA]</scope>
    <source>
        <strain evidence="9 10">OC33-EN08</strain>
    </source>
</reference>
<feature type="transmembrane region" description="Helical" evidence="7">
    <location>
        <begin position="131"/>
        <end position="155"/>
    </location>
</feature>
<evidence type="ECO:0000256" key="2">
    <source>
        <dbReference type="ARBA" id="ARBA00022448"/>
    </source>
</evidence>
<comment type="similarity">
    <text evidence="7">Belongs to the binding-protein-dependent transport system permease family.</text>
</comment>
<feature type="transmembrane region" description="Helical" evidence="7">
    <location>
        <begin position="97"/>
        <end position="119"/>
    </location>
</feature>
<feature type="transmembrane region" description="Helical" evidence="7">
    <location>
        <begin position="276"/>
        <end position="301"/>
    </location>
</feature>
<feature type="domain" description="ABC transmembrane type-1" evidence="8">
    <location>
        <begin position="95"/>
        <end position="298"/>
    </location>
</feature>
<proteinExistence type="inferred from homology"/>
<dbReference type="Gene3D" id="1.10.3720.10">
    <property type="entry name" value="MetI-like"/>
    <property type="match status" value="1"/>
</dbReference>
<evidence type="ECO:0000313" key="9">
    <source>
        <dbReference type="EMBL" id="MEJ2867496.1"/>
    </source>
</evidence>
<dbReference type="EMBL" id="JBBEGN010000002">
    <property type="protein sequence ID" value="MEJ2867496.1"/>
    <property type="molecule type" value="Genomic_DNA"/>
</dbReference>
<feature type="transmembrane region" description="Helical" evidence="7">
    <location>
        <begin position="175"/>
        <end position="193"/>
    </location>
</feature>
<evidence type="ECO:0000259" key="8">
    <source>
        <dbReference type="PROSITE" id="PS50928"/>
    </source>
</evidence>
<keyword evidence="2 7" id="KW-0813">Transport</keyword>
<evidence type="ECO:0000256" key="3">
    <source>
        <dbReference type="ARBA" id="ARBA00022475"/>
    </source>
</evidence>